<evidence type="ECO:0000256" key="6">
    <source>
        <dbReference type="SAM" id="Phobius"/>
    </source>
</evidence>
<evidence type="ECO:0000256" key="2">
    <source>
        <dbReference type="ARBA" id="ARBA00022475"/>
    </source>
</evidence>
<dbReference type="EMBL" id="LCAG01000004">
    <property type="protein sequence ID" value="KKR87481.1"/>
    <property type="molecule type" value="Genomic_DNA"/>
</dbReference>
<dbReference type="Pfam" id="PF09335">
    <property type="entry name" value="VTT_dom"/>
    <property type="match status" value="1"/>
</dbReference>
<comment type="subcellular location">
    <subcellularLocation>
        <location evidence="1">Cell membrane</location>
        <topology evidence="1">Multi-pass membrane protein</topology>
    </subcellularLocation>
</comment>
<comment type="caution">
    <text evidence="8">The sequence shown here is derived from an EMBL/GenBank/DDBJ whole genome shotgun (WGS) entry which is preliminary data.</text>
</comment>
<evidence type="ECO:0000256" key="5">
    <source>
        <dbReference type="ARBA" id="ARBA00023136"/>
    </source>
</evidence>
<reference evidence="8 9" key="1">
    <citation type="journal article" date="2015" name="Nature">
        <title>rRNA introns, odd ribosomes, and small enigmatic genomes across a large radiation of phyla.</title>
        <authorList>
            <person name="Brown C.T."/>
            <person name="Hug L.A."/>
            <person name="Thomas B.C."/>
            <person name="Sharon I."/>
            <person name="Castelle C.J."/>
            <person name="Singh A."/>
            <person name="Wilkins M.J."/>
            <person name="Williams K.H."/>
            <person name="Banfield J.F."/>
        </authorList>
    </citation>
    <scope>NUCLEOTIDE SEQUENCE [LARGE SCALE GENOMIC DNA]</scope>
</reference>
<feature type="domain" description="VTT" evidence="7">
    <location>
        <begin position="28"/>
        <end position="151"/>
    </location>
</feature>
<dbReference type="PANTHER" id="PTHR42709">
    <property type="entry name" value="ALKALINE PHOSPHATASE LIKE PROTEIN"/>
    <property type="match status" value="1"/>
</dbReference>
<dbReference type="InterPro" id="IPR051311">
    <property type="entry name" value="DedA_domain"/>
</dbReference>
<feature type="transmembrane region" description="Helical" evidence="6">
    <location>
        <begin position="45"/>
        <end position="66"/>
    </location>
</feature>
<keyword evidence="3 6" id="KW-0812">Transmembrane</keyword>
<feature type="transmembrane region" description="Helical" evidence="6">
    <location>
        <begin position="12"/>
        <end position="39"/>
    </location>
</feature>
<keyword evidence="4 6" id="KW-1133">Transmembrane helix</keyword>
<sequence>MEHILQQYSNIGLFFIILVEEAGVPLPIPGDIFIAAAAAIPKSNYFIVVAAVVGATLTGSTILFTISQKIGSPLIKRFGKYIRFTPQKVKKVERWFEKYGGRAIVIGRLIPGLRIITPIVAGTFKVDYKTFCLYTAVAAFIWANIYFVIGKFFGNLFALATSR</sequence>
<organism evidence="8 9">
    <name type="scientific">Candidatus Curtissbacteria bacterium GW2011_GWA1_41_11</name>
    <dbReference type="NCBI Taxonomy" id="1618409"/>
    <lineage>
        <taxon>Bacteria</taxon>
        <taxon>Candidatus Curtissiibacteriota</taxon>
    </lineage>
</organism>
<evidence type="ECO:0000313" key="9">
    <source>
        <dbReference type="Proteomes" id="UP000034854"/>
    </source>
</evidence>
<accession>A0A0G0UIX2</accession>
<dbReference type="InterPro" id="IPR032816">
    <property type="entry name" value="VTT_dom"/>
</dbReference>
<dbReference type="GO" id="GO:0005886">
    <property type="term" value="C:plasma membrane"/>
    <property type="evidence" value="ECO:0007669"/>
    <property type="project" value="UniProtKB-SubCell"/>
</dbReference>
<gene>
    <name evidence="8" type="ORF">UU34_C0004G0022</name>
</gene>
<keyword evidence="5 6" id="KW-0472">Membrane</keyword>
<proteinExistence type="predicted"/>
<feature type="transmembrane region" description="Helical" evidence="6">
    <location>
        <begin position="131"/>
        <end position="149"/>
    </location>
</feature>
<protein>
    <recommendedName>
        <fullName evidence="7">VTT domain-containing protein</fullName>
    </recommendedName>
</protein>
<dbReference type="AlphaFoldDB" id="A0A0G0UIX2"/>
<evidence type="ECO:0000256" key="4">
    <source>
        <dbReference type="ARBA" id="ARBA00022989"/>
    </source>
</evidence>
<name>A0A0G0UIX2_9BACT</name>
<evidence type="ECO:0000256" key="1">
    <source>
        <dbReference type="ARBA" id="ARBA00004651"/>
    </source>
</evidence>
<dbReference type="Proteomes" id="UP000034854">
    <property type="component" value="Unassembled WGS sequence"/>
</dbReference>
<evidence type="ECO:0000256" key="3">
    <source>
        <dbReference type="ARBA" id="ARBA00022692"/>
    </source>
</evidence>
<keyword evidence="2" id="KW-1003">Cell membrane</keyword>
<evidence type="ECO:0000259" key="7">
    <source>
        <dbReference type="Pfam" id="PF09335"/>
    </source>
</evidence>
<dbReference type="PANTHER" id="PTHR42709:SF6">
    <property type="entry name" value="UNDECAPRENYL PHOSPHATE TRANSPORTER A"/>
    <property type="match status" value="1"/>
</dbReference>
<evidence type="ECO:0000313" key="8">
    <source>
        <dbReference type="EMBL" id="KKR87481.1"/>
    </source>
</evidence>